<evidence type="ECO:0000313" key="2">
    <source>
        <dbReference type="Proteomes" id="UP000232221"/>
    </source>
</evidence>
<dbReference type="GO" id="GO:0006261">
    <property type="term" value="P:DNA-templated DNA replication"/>
    <property type="evidence" value="ECO:0007669"/>
    <property type="project" value="TreeGrafter"/>
</dbReference>
<dbReference type="RefSeq" id="WP_100671510.1">
    <property type="nucleotide sequence ID" value="NZ_CP024968.1"/>
</dbReference>
<organism evidence="1 2">
    <name type="scientific">Mesoplasma coleopterae</name>
    <dbReference type="NCBI Taxonomy" id="324078"/>
    <lineage>
        <taxon>Bacteria</taxon>
        <taxon>Bacillati</taxon>
        <taxon>Mycoplasmatota</taxon>
        <taxon>Mollicutes</taxon>
        <taxon>Entomoplasmatales</taxon>
        <taxon>Entomoplasmataceae</taxon>
        <taxon>Mesoplasma</taxon>
    </lineage>
</organism>
<dbReference type="PANTHER" id="PTHR11669">
    <property type="entry name" value="REPLICATION FACTOR C / DNA POLYMERASE III GAMMA-TAU SUBUNIT"/>
    <property type="match status" value="1"/>
</dbReference>
<dbReference type="EMBL" id="CP024968">
    <property type="protein sequence ID" value="ATZ21199.1"/>
    <property type="molecule type" value="Genomic_DNA"/>
</dbReference>
<dbReference type="KEGG" id="mcol:MCOLE_v1c06890"/>
<dbReference type="InterPro" id="IPR050238">
    <property type="entry name" value="DNA_Rep/Repair_Clamp_Loader"/>
</dbReference>
<evidence type="ECO:0000313" key="1">
    <source>
        <dbReference type="EMBL" id="ATZ21199.1"/>
    </source>
</evidence>
<dbReference type="Gene3D" id="3.40.50.300">
    <property type="entry name" value="P-loop containing nucleotide triphosphate hydrolases"/>
    <property type="match status" value="1"/>
</dbReference>
<dbReference type="InterPro" id="IPR027417">
    <property type="entry name" value="P-loop_NTPase"/>
</dbReference>
<reference evidence="1 2" key="1">
    <citation type="submission" date="2017-11" db="EMBL/GenBank/DDBJ databases">
        <title>Genome sequence of Mesoplasma coleopterae BARC 779 (ATCC 49583).</title>
        <authorList>
            <person name="Lo W.-S."/>
            <person name="Kuo C.-H."/>
        </authorList>
    </citation>
    <scope>NUCLEOTIDE SEQUENCE [LARGE SCALE GENOMIC DNA]</scope>
    <source>
        <strain evidence="1 2">BARC 779</strain>
    </source>
</reference>
<gene>
    <name evidence="1" type="primary">holB</name>
    <name evidence="1" type="ORF">MCOLE_v1c06890</name>
</gene>
<sequence>MKKREALEKFVEQLKNQKMFSSILVSNDSQENLNNFANELSRIIFCENLSIENDQCKNCKRFESKSLSNFVFLGDGNLAINKTDIIELMQKFSLTTNEVNKFKVYVLANAENLKNESGNSLLKFIEEPPENTIAILLTKNKSQVLPTIKSRCKLVVLENEIKTETPKNLIELILEKDKNSILLSNSELKKIEKSELIAMLEEAYGRTIIKNHLNIAEATQQLINDLKFTFQTNLAIDVFLIHVSEVI</sequence>
<dbReference type="Pfam" id="PF13177">
    <property type="entry name" value="DNA_pol3_delta2"/>
    <property type="match status" value="1"/>
</dbReference>
<dbReference type="AlphaFoldDB" id="A0A2K8P384"/>
<name>A0A2K8P384_9MOLU</name>
<dbReference type="Proteomes" id="UP000232221">
    <property type="component" value="Chromosome"/>
</dbReference>
<proteinExistence type="predicted"/>
<protein>
    <submittedName>
        <fullName evidence="1">DNA polymerase III subunit delta</fullName>
    </submittedName>
</protein>
<keyword evidence="2" id="KW-1185">Reference proteome</keyword>
<accession>A0A2K8P384</accession>
<dbReference type="PANTHER" id="PTHR11669:SF8">
    <property type="entry name" value="DNA POLYMERASE III SUBUNIT DELTA"/>
    <property type="match status" value="1"/>
</dbReference>
<dbReference type="OrthoDB" id="9810148at2"/>
<dbReference type="SUPFAM" id="SSF52540">
    <property type="entry name" value="P-loop containing nucleoside triphosphate hydrolases"/>
    <property type="match status" value="1"/>
</dbReference>